<accession>A0A430M6U3</accession>
<evidence type="ECO:0000313" key="3">
    <source>
        <dbReference type="EMBL" id="RTE83687.1"/>
    </source>
</evidence>
<evidence type="ECO:0000256" key="2">
    <source>
        <dbReference type="SAM" id="Phobius"/>
    </source>
</evidence>
<dbReference type="Pfam" id="PF15932">
    <property type="entry name" value="DUF4748"/>
    <property type="match status" value="1"/>
</dbReference>
<sequence>MNTVKSFWLGWGSLCVAGGGAYFFAKRQINADRQAKLEAHRKKKQMIESLEYDQGNGSPARTDSAGSPSQEASSDPAPTRHAPETEAQRSFSNTTTTLFLLIHIDFFLKDLLSRGPPRRISAMATPELVIAKATLSATLFRADPTSLSRPVVDAFFPLLTNAISQCSRPNVQVCSIAC</sequence>
<feature type="region of interest" description="Disordered" evidence="1">
    <location>
        <begin position="51"/>
        <end position="90"/>
    </location>
</feature>
<dbReference type="PANTHER" id="PTHR41800">
    <property type="entry name" value="EXPRESSED PROTEIN"/>
    <property type="match status" value="1"/>
</dbReference>
<dbReference type="InterPro" id="IPR031833">
    <property type="entry name" value="DUF4748"/>
</dbReference>
<feature type="compositionally biased region" description="Polar residues" evidence="1">
    <location>
        <begin position="55"/>
        <end position="73"/>
    </location>
</feature>
<comment type="caution">
    <text evidence="3">The sequence shown here is derived from an EMBL/GenBank/DDBJ whole genome shotgun (WGS) entry which is preliminary data.</text>
</comment>
<dbReference type="Proteomes" id="UP000287124">
    <property type="component" value="Unassembled WGS sequence"/>
</dbReference>
<keyword evidence="2" id="KW-0472">Membrane</keyword>
<organism evidence="3 4">
    <name type="scientific">Fusarium euwallaceae</name>
    <dbReference type="NCBI Taxonomy" id="1147111"/>
    <lineage>
        <taxon>Eukaryota</taxon>
        <taxon>Fungi</taxon>
        <taxon>Dikarya</taxon>
        <taxon>Ascomycota</taxon>
        <taxon>Pezizomycotina</taxon>
        <taxon>Sordariomycetes</taxon>
        <taxon>Hypocreomycetidae</taxon>
        <taxon>Hypocreales</taxon>
        <taxon>Nectriaceae</taxon>
        <taxon>Fusarium</taxon>
        <taxon>Fusarium solani species complex</taxon>
    </lineage>
</organism>
<keyword evidence="2" id="KW-1133">Transmembrane helix</keyword>
<proteinExistence type="predicted"/>
<protein>
    <submittedName>
        <fullName evidence="3">Uncharacterized protein</fullName>
    </submittedName>
</protein>
<dbReference type="PANTHER" id="PTHR41800:SF1">
    <property type="entry name" value="EXPRESSED PROTEIN"/>
    <property type="match status" value="1"/>
</dbReference>
<dbReference type="AlphaFoldDB" id="A0A430M6U3"/>
<name>A0A430M6U3_9HYPO</name>
<keyword evidence="4" id="KW-1185">Reference proteome</keyword>
<gene>
    <name evidence="3" type="ORF">BHE90_001788</name>
</gene>
<evidence type="ECO:0000256" key="1">
    <source>
        <dbReference type="SAM" id="MobiDB-lite"/>
    </source>
</evidence>
<dbReference type="EMBL" id="MIKF01000013">
    <property type="protein sequence ID" value="RTE83687.1"/>
    <property type="molecule type" value="Genomic_DNA"/>
</dbReference>
<feature type="transmembrane region" description="Helical" evidence="2">
    <location>
        <begin position="6"/>
        <end position="25"/>
    </location>
</feature>
<reference evidence="3 4" key="1">
    <citation type="submission" date="2017-06" db="EMBL/GenBank/DDBJ databases">
        <title>Comparative genomic analysis of Ambrosia Fusariam Clade fungi.</title>
        <authorList>
            <person name="Stajich J.E."/>
            <person name="Carrillo J."/>
            <person name="Kijimoto T."/>
            <person name="Eskalen A."/>
            <person name="O'Donnell K."/>
            <person name="Kasson M."/>
        </authorList>
    </citation>
    <scope>NUCLEOTIDE SEQUENCE [LARGE SCALE GENOMIC DNA]</scope>
    <source>
        <strain evidence="3 4">UCR1854</strain>
    </source>
</reference>
<keyword evidence="2" id="KW-0812">Transmembrane</keyword>
<evidence type="ECO:0000313" key="4">
    <source>
        <dbReference type="Proteomes" id="UP000287124"/>
    </source>
</evidence>